<keyword evidence="5" id="KW-0540">Nuclease</keyword>
<dbReference type="Gene3D" id="3.90.220.20">
    <property type="entry name" value="DNA methylase specificity domains"/>
    <property type="match status" value="2"/>
</dbReference>
<proteinExistence type="inferred from homology"/>
<evidence type="ECO:0000256" key="3">
    <source>
        <dbReference type="ARBA" id="ARBA00023125"/>
    </source>
</evidence>
<keyword evidence="6" id="KW-1185">Reference proteome</keyword>
<gene>
    <name evidence="5" type="ORF">GQA70_04015</name>
</gene>
<dbReference type="CDD" id="cd17273">
    <property type="entry name" value="RMtype1_S_EcoJA69PI-TRD1-CR1_like"/>
    <property type="match status" value="1"/>
</dbReference>
<evidence type="ECO:0000313" key="5">
    <source>
        <dbReference type="EMBL" id="QRF65556.1"/>
    </source>
</evidence>
<evidence type="ECO:0000313" key="6">
    <source>
        <dbReference type="Proteomes" id="UP000596387"/>
    </source>
</evidence>
<accession>A0ABX7F4U3</accession>
<keyword evidence="2" id="KW-0680">Restriction system</keyword>
<dbReference type="PANTHER" id="PTHR30408:SF12">
    <property type="entry name" value="TYPE I RESTRICTION ENZYME MJAVIII SPECIFICITY SUBUNIT"/>
    <property type="match status" value="1"/>
</dbReference>
<evidence type="ECO:0000259" key="4">
    <source>
        <dbReference type="Pfam" id="PF01420"/>
    </source>
</evidence>
<reference evidence="5 6" key="1">
    <citation type="submission" date="2019-12" db="EMBL/GenBank/DDBJ databases">
        <title>Complete Genome Sequence of a Quorum-Sensing Bacterium,Rhodobacteraceae bacterium C31, Isolated from a marine microalgae symbiotic bacteria.</title>
        <authorList>
            <person name="Zhang Y."/>
        </authorList>
    </citation>
    <scope>NUCLEOTIDE SEQUENCE [LARGE SCALE GENOMIC DNA]</scope>
    <source>
        <strain evidence="5 6">C31</strain>
    </source>
</reference>
<keyword evidence="5" id="KW-0378">Hydrolase</keyword>
<organism evidence="5 6">
    <name type="scientific">Ponticoccus alexandrii</name>
    <dbReference type="NCBI Taxonomy" id="1943633"/>
    <lineage>
        <taxon>Bacteria</taxon>
        <taxon>Pseudomonadati</taxon>
        <taxon>Pseudomonadota</taxon>
        <taxon>Alphaproteobacteria</taxon>
        <taxon>Rhodobacterales</taxon>
        <taxon>Roseobacteraceae</taxon>
        <taxon>Ponticoccus</taxon>
    </lineage>
</organism>
<comment type="similarity">
    <text evidence="1">Belongs to the type-I restriction system S methylase family.</text>
</comment>
<feature type="domain" description="Type I restriction modification DNA specificity" evidence="4">
    <location>
        <begin position="17"/>
        <end position="193"/>
    </location>
</feature>
<dbReference type="InterPro" id="IPR052021">
    <property type="entry name" value="Type-I_RS_S_subunit"/>
</dbReference>
<dbReference type="PANTHER" id="PTHR30408">
    <property type="entry name" value="TYPE-1 RESTRICTION ENZYME ECOKI SPECIFICITY PROTEIN"/>
    <property type="match status" value="1"/>
</dbReference>
<dbReference type="RefSeq" id="WP_023849700.1">
    <property type="nucleotide sequence ID" value="NZ_CP047166.1"/>
</dbReference>
<dbReference type="Pfam" id="PF01420">
    <property type="entry name" value="Methylase_S"/>
    <property type="match status" value="1"/>
</dbReference>
<dbReference type="InterPro" id="IPR044946">
    <property type="entry name" value="Restrct_endonuc_typeI_TRD_sf"/>
</dbReference>
<dbReference type="Proteomes" id="UP000596387">
    <property type="component" value="Chromosome"/>
</dbReference>
<dbReference type="EMBL" id="CP047166">
    <property type="protein sequence ID" value="QRF65556.1"/>
    <property type="molecule type" value="Genomic_DNA"/>
</dbReference>
<dbReference type="Gene3D" id="1.10.287.1120">
    <property type="entry name" value="Bipartite methylase S protein"/>
    <property type="match status" value="1"/>
</dbReference>
<evidence type="ECO:0000256" key="1">
    <source>
        <dbReference type="ARBA" id="ARBA00010923"/>
    </source>
</evidence>
<sequence>MSEVITEYSEFLESTPAHWNRFKMQEVGRIVSGGTPSRDVPSLWDGGIPWVTPGELTSLPTKEIHETAETISAAGLSGSGANLLPAQSLLITSRATLGARAVNSVPMATNQGFKSLVPFNEQMTDFLYHLVDKIKPEMVRRASGTTFLEISGSEFGDIDLSLPPTEEAVKIAEILDTLDAAIRGTEAVLAKLKAMKQGLLHDLLTRGIDANGDLRPTQPEAPHLYKQTPLGWLPKEWDCGRLEDYCSRICVGIVIKPADYYVEEGVPTFRSANVREGYIAESDFVFISPASNAMLHKSQIRKGDILTVRTGYPGTSAVVPEEYDGCNCVDILISTPLGSISSEFLCSWINSPFGKGQVLSGQGGLAQQHFNVGEMRELIVVKPSSAEQEMITSRIDTAEAKIQTEQKLLNKLRLQKSGLMDDLLTGRTPVTSLL</sequence>
<name>A0ABX7F4U3_9RHOB</name>
<dbReference type="GO" id="GO:0004519">
    <property type="term" value="F:endonuclease activity"/>
    <property type="evidence" value="ECO:0007669"/>
    <property type="project" value="UniProtKB-KW"/>
</dbReference>
<evidence type="ECO:0000256" key="2">
    <source>
        <dbReference type="ARBA" id="ARBA00022747"/>
    </source>
</evidence>
<keyword evidence="3" id="KW-0238">DNA-binding</keyword>
<keyword evidence="5" id="KW-0255">Endonuclease</keyword>
<dbReference type="SUPFAM" id="SSF116734">
    <property type="entry name" value="DNA methylase specificity domain"/>
    <property type="match status" value="2"/>
</dbReference>
<protein>
    <submittedName>
        <fullName evidence="5">Restriction endonuclease subunit S</fullName>
    </submittedName>
</protein>
<dbReference type="InterPro" id="IPR000055">
    <property type="entry name" value="Restrct_endonuc_typeI_TRD"/>
</dbReference>